<dbReference type="GO" id="GO:0043531">
    <property type="term" value="F:ADP binding"/>
    <property type="evidence" value="ECO:0007669"/>
    <property type="project" value="InterPro"/>
</dbReference>
<evidence type="ECO:0000313" key="4">
    <source>
        <dbReference type="EMBL" id="CAG9327374.1"/>
    </source>
</evidence>
<comment type="caution">
    <text evidence="4">The sequence shown here is derived from an EMBL/GenBank/DDBJ whole genome shotgun (WGS) entry which is preliminary data.</text>
</comment>
<dbReference type="Gene3D" id="1.25.40.10">
    <property type="entry name" value="Tetratricopeptide repeat domain"/>
    <property type="match status" value="1"/>
</dbReference>
<evidence type="ECO:0008006" key="6">
    <source>
        <dbReference type="Google" id="ProtNLM"/>
    </source>
</evidence>
<dbReference type="InterPro" id="IPR011990">
    <property type="entry name" value="TPR-like_helical_dom_sf"/>
</dbReference>
<dbReference type="Pfam" id="PF05729">
    <property type="entry name" value="NACHT"/>
    <property type="match status" value="1"/>
</dbReference>
<dbReference type="PANTHER" id="PTHR47691">
    <property type="entry name" value="REGULATOR-RELATED"/>
    <property type="match status" value="1"/>
</dbReference>
<dbReference type="SUPFAM" id="SSF52540">
    <property type="entry name" value="P-loop containing nucleoside triphosphate hydrolases"/>
    <property type="match status" value="2"/>
</dbReference>
<evidence type="ECO:0000313" key="5">
    <source>
        <dbReference type="Proteomes" id="UP001162131"/>
    </source>
</evidence>
<dbReference type="Pfam" id="PF12770">
    <property type="entry name" value="CHAT"/>
    <property type="match status" value="1"/>
</dbReference>
<accession>A0AAU9JN10</accession>
<dbReference type="InterPro" id="IPR024983">
    <property type="entry name" value="CHAT_dom"/>
</dbReference>
<reference evidence="4" key="1">
    <citation type="submission" date="2021-09" db="EMBL/GenBank/DDBJ databases">
        <authorList>
            <consortium name="AG Swart"/>
            <person name="Singh M."/>
            <person name="Singh A."/>
            <person name="Seah K."/>
            <person name="Emmerich C."/>
        </authorList>
    </citation>
    <scope>NUCLEOTIDE SEQUENCE</scope>
    <source>
        <strain evidence="4">ATCC30299</strain>
    </source>
</reference>
<proteinExistence type="predicted"/>
<dbReference type="InterPro" id="IPR027417">
    <property type="entry name" value="P-loop_NTPase"/>
</dbReference>
<protein>
    <recommendedName>
        <fullName evidence="6">CHAT domain-containing protein</fullName>
    </recommendedName>
</protein>
<gene>
    <name evidence="4" type="ORF">BSTOLATCC_MIC43413</name>
</gene>
<feature type="region of interest" description="Disordered" evidence="1">
    <location>
        <begin position="1666"/>
        <end position="1702"/>
    </location>
</feature>
<dbReference type="EMBL" id="CAJZBQ010000043">
    <property type="protein sequence ID" value="CAG9327374.1"/>
    <property type="molecule type" value="Genomic_DNA"/>
</dbReference>
<evidence type="ECO:0000259" key="2">
    <source>
        <dbReference type="Pfam" id="PF05729"/>
    </source>
</evidence>
<feature type="compositionally biased region" description="Basic and acidic residues" evidence="1">
    <location>
        <begin position="1669"/>
        <end position="1702"/>
    </location>
</feature>
<organism evidence="4 5">
    <name type="scientific">Blepharisma stoltei</name>
    <dbReference type="NCBI Taxonomy" id="1481888"/>
    <lineage>
        <taxon>Eukaryota</taxon>
        <taxon>Sar</taxon>
        <taxon>Alveolata</taxon>
        <taxon>Ciliophora</taxon>
        <taxon>Postciliodesmatophora</taxon>
        <taxon>Heterotrichea</taxon>
        <taxon>Heterotrichida</taxon>
        <taxon>Blepharismidae</taxon>
        <taxon>Blepharisma</taxon>
    </lineage>
</organism>
<dbReference type="PRINTS" id="PR00364">
    <property type="entry name" value="DISEASERSIST"/>
</dbReference>
<dbReference type="PANTHER" id="PTHR47691:SF3">
    <property type="entry name" value="HTH-TYPE TRANSCRIPTIONAL REGULATOR RV0890C-RELATED"/>
    <property type="match status" value="1"/>
</dbReference>
<name>A0AAU9JN10_9CILI</name>
<keyword evidence="5" id="KW-1185">Reference proteome</keyword>
<feature type="domain" description="NACHT" evidence="2">
    <location>
        <begin position="472"/>
        <end position="590"/>
    </location>
</feature>
<dbReference type="Gene3D" id="3.40.50.300">
    <property type="entry name" value="P-loop containing nucleotide triphosphate hydrolases"/>
    <property type="match status" value="2"/>
</dbReference>
<sequence>MWVSYSYDVGSLSSGSDLFGFEIPEKSVTDNKISYVDLWNLLLEYQAFVNSSTTISYYDEEIGAYKNFSSKDKLSTEREIQLLIQKSQISEIGTLVERIEDLETNISHLKSILKETDQLKPVNQNQASSEHLDMAMLYAAPLTRKDGIKVKECDNWNLNFDLERKKLLEAFERSQIHASIRFETATLQHLGEILELQPKILHISCHGYYQRTFPNEFVLAFEDSKYLGMRDEVNQSRLKKILETHCKYFNIVIVSACFSQAIGNVFLDAGIDCVITIHDQCKILDDAAISFAVTFYRSLLRGKSIKNAFIEAKKNVNFEQAVMRTTCCCAHNHKRQCLWKARNDHGEHTINEECTCEKRNNDSVHKLNCQWATKFLAKFNKTRTPSEQEIKDGSWVICCCSPEVPHNEAMKFKLLLKNKEVGNQILFSERTQNEIQEPYTYETPFKPPPIRQKIIGRNREMQQLLEMGKNNRVIIVSGKLGIGKSLLVKSVAHYACERRIFKHGVLYLNLQGKTNSSTINQMIAKSLNVPWEKSKEEIARIIENMHLLIILDNIGGIIAHNKEKVKNKIVSLLERTQFPKFWIVVSGENTLKLDRAAEFKLGELSKRAAAKLIKTRTEVYQKIRNDVLKLLNVVCKSPSELFQVMPVLMEKTVDEFLLDYQSHHSSLNEYEDSRSLYLSLTYLQNRKPEAVNLIKLLSLLPVGIFRENLNLICSKQVCDWKDALSLLESQEGEEWLVKIHLNDHDNNSDDSEDEESQELRSSTFLDMNESLNIMEIEQLTSQEILMVSQPVKKYIKSEVSPLADNAIACIEYLAALARALMQIISQLPSMACSNVMKSLGNFNALNPSPTWKLCNYEEIVAEILSTIKNSIIPPQKLFECMERNFADYLSENYLRQIFNDRRDSQIGNLVFEMGQCVMCIYLLFGKKNQAFNVIDNMKKCLKTFSANETLKHKLRLSWSAMKIEYKKKFRIEKAIKQAEKALQHFEINEMTDCLAESYLLRAIISINAPLKRKEMYENRVNEINENLEQAVSRFKDLWFSIGSSGLARSYLLYCEWKISNNHSDEEIIRRLQTSYKIFKELNLIGLEEKSLCLLGKAYFNMERLIAAEESWRFALEIARKFKDRSYEVQINEQLNLIFERIRRRSGNVIVVLRAYPLVSINSTTGNFILDSVVCTHFSTFKRNLLDTLYQQRKLIYMKFDVGTRQKLMEYIKEGCKVLHLSTCMPQRDSLVLENNNFSADNVSLLELEELFGPASERCGLSLVVLAMPFSKKIGEYLFNQIGIDFVICFDYKEYPLCKYLTQLQLMFEKAIETFCEKFYALIVEGKTVKKAWKAAKRVSDEFVDSNSKLFEHFNHEDFNIEELYKGKGPILLGKGDKPLFSDSSSDILSHESVLFPGNVLHTSIQGQYVNIKRTNSSLVGRHRAMFEVIEKLLATRLVHIVGPKGIGRSSLIKHIGYYMHTRQKFPDGIFWINMRSQGSLAQFNENLEKEGLFISFEDRDMEENLSHKSLLLMLDDCDDIIREARAQFHNLIETLHRKYKISVIITSFPIELGYPCERYELNPLEPLESASMLLACLDRSLDRKEVIPYNKDMNIAQDLAESSLLKECMNLPLKIKELACKLSQENFKVLEFKRIQISDSSDSLPSIVSTMTEANDLRWSDEEIFEEEKETKGESKEQKTRDYSLKMKRKNTDIEKNQKSKL</sequence>
<evidence type="ECO:0000256" key="1">
    <source>
        <dbReference type="SAM" id="MobiDB-lite"/>
    </source>
</evidence>
<dbReference type="InterPro" id="IPR007111">
    <property type="entry name" value="NACHT_NTPase"/>
</dbReference>
<evidence type="ECO:0000259" key="3">
    <source>
        <dbReference type="Pfam" id="PF12770"/>
    </source>
</evidence>
<dbReference type="Proteomes" id="UP001162131">
    <property type="component" value="Unassembled WGS sequence"/>
</dbReference>
<feature type="domain" description="CHAT" evidence="3">
    <location>
        <begin position="163"/>
        <end position="319"/>
    </location>
</feature>